<evidence type="ECO:0000313" key="1">
    <source>
        <dbReference type="EMBL" id="MCW1913320.1"/>
    </source>
</evidence>
<organism evidence="1 2">
    <name type="scientific">Luteolibacter rhizosphaerae</name>
    <dbReference type="NCBI Taxonomy" id="2989719"/>
    <lineage>
        <taxon>Bacteria</taxon>
        <taxon>Pseudomonadati</taxon>
        <taxon>Verrucomicrobiota</taxon>
        <taxon>Verrucomicrobiia</taxon>
        <taxon>Verrucomicrobiales</taxon>
        <taxon>Verrucomicrobiaceae</taxon>
        <taxon>Luteolibacter</taxon>
    </lineage>
</organism>
<dbReference type="RefSeq" id="WP_264512652.1">
    <property type="nucleotide sequence ID" value="NZ_JAPDDR010000003.1"/>
</dbReference>
<evidence type="ECO:0000313" key="2">
    <source>
        <dbReference type="Proteomes" id="UP001165653"/>
    </source>
</evidence>
<sequence length="225" mass="24939">MKPRITLAEANLPDGTVLELHEHDGRKYLQHGSVQLAGPVTRASERELGRVACAPFRPVRQPKIWVVGLGLGEVLAGAMETLPQKRGTFIVGEPWPVVAEWHRKFMPDSPAVTDSRVEILSNVEATAFHEYEQELHAVLVHSDTAPLGERGRGLFEDRRWLAAVHGALQSGGLLGIGSSRPLPMIERNLARAGFEVVRHEIDASPNARRPRRHFLWLARKGKSGE</sequence>
<dbReference type="Proteomes" id="UP001165653">
    <property type="component" value="Unassembled WGS sequence"/>
</dbReference>
<evidence type="ECO:0008006" key="3">
    <source>
        <dbReference type="Google" id="ProtNLM"/>
    </source>
</evidence>
<gene>
    <name evidence="1" type="ORF">OJ996_07040</name>
</gene>
<keyword evidence="2" id="KW-1185">Reference proteome</keyword>
<name>A0ABT3G0G6_9BACT</name>
<proteinExistence type="predicted"/>
<dbReference type="InterPro" id="IPR029063">
    <property type="entry name" value="SAM-dependent_MTases_sf"/>
</dbReference>
<reference evidence="1" key="1">
    <citation type="submission" date="2022-10" db="EMBL/GenBank/DDBJ databases">
        <title>Luteolibacter sp. GHJ8, whole genome shotgun sequencing project.</title>
        <authorList>
            <person name="Zhao G."/>
            <person name="Shen L."/>
        </authorList>
    </citation>
    <scope>NUCLEOTIDE SEQUENCE</scope>
    <source>
        <strain evidence="1">GHJ8</strain>
    </source>
</reference>
<dbReference type="SUPFAM" id="SSF53335">
    <property type="entry name" value="S-adenosyl-L-methionine-dependent methyltransferases"/>
    <property type="match status" value="1"/>
</dbReference>
<accession>A0ABT3G0G6</accession>
<comment type="caution">
    <text evidence="1">The sequence shown here is derived from an EMBL/GenBank/DDBJ whole genome shotgun (WGS) entry which is preliminary data.</text>
</comment>
<dbReference type="EMBL" id="JAPDDR010000003">
    <property type="protein sequence ID" value="MCW1913320.1"/>
    <property type="molecule type" value="Genomic_DNA"/>
</dbReference>
<protein>
    <recommendedName>
        <fullName evidence="3">Spermidine synthase</fullName>
    </recommendedName>
</protein>